<keyword evidence="3 6" id="KW-0713">Self-incompatibility</keyword>
<evidence type="ECO:0000256" key="4">
    <source>
        <dbReference type="ARBA" id="ARBA00022525"/>
    </source>
</evidence>
<evidence type="ECO:0000256" key="1">
    <source>
        <dbReference type="ARBA" id="ARBA00004613"/>
    </source>
</evidence>
<dbReference type="Pfam" id="PF05938">
    <property type="entry name" value="Self-incomp_S1"/>
    <property type="match status" value="1"/>
</dbReference>
<keyword evidence="7" id="KW-0472">Membrane</keyword>
<evidence type="ECO:0000313" key="9">
    <source>
        <dbReference type="Proteomes" id="UP001497522"/>
    </source>
</evidence>
<dbReference type="PANTHER" id="PTHR31232:SF18">
    <property type="entry name" value="S-PROTEIN HOMOLOG"/>
    <property type="match status" value="1"/>
</dbReference>
<dbReference type="PANTHER" id="PTHR31232">
    <property type="match status" value="1"/>
</dbReference>
<reference evidence="8" key="1">
    <citation type="submission" date="2024-03" db="EMBL/GenBank/DDBJ databases">
        <authorList>
            <consortium name="ELIXIR-Norway"/>
            <consortium name="Elixir Norway"/>
        </authorList>
    </citation>
    <scope>NUCLEOTIDE SEQUENCE</scope>
</reference>
<accession>A0ABP1AJJ6</accession>
<evidence type="ECO:0000256" key="7">
    <source>
        <dbReference type="SAM" id="Phobius"/>
    </source>
</evidence>
<evidence type="ECO:0000256" key="5">
    <source>
        <dbReference type="ARBA" id="ARBA00022729"/>
    </source>
</evidence>
<keyword evidence="7" id="KW-0812">Transmembrane</keyword>
<organism evidence="8 9">
    <name type="scientific">Sphagnum jensenii</name>
    <dbReference type="NCBI Taxonomy" id="128206"/>
    <lineage>
        <taxon>Eukaryota</taxon>
        <taxon>Viridiplantae</taxon>
        <taxon>Streptophyta</taxon>
        <taxon>Embryophyta</taxon>
        <taxon>Bryophyta</taxon>
        <taxon>Sphagnophytina</taxon>
        <taxon>Sphagnopsida</taxon>
        <taxon>Sphagnales</taxon>
        <taxon>Sphagnaceae</taxon>
        <taxon>Sphagnum</taxon>
    </lineage>
</organism>
<gene>
    <name evidence="8" type="ORF">CSSPJE1EN2_LOCUS5708</name>
</gene>
<keyword evidence="4 6" id="KW-0964">Secreted</keyword>
<evidence type="ECO:0000256" key="6">
    <source>
        <dbReference type="RuleBase" id="RU367044"/>
    </source>
</evidence>
<evidence type="ECO:0000256" key="3">
    <source>
        <dbReference type="ARBA" id="ARBA00022471"/>
    </source>
</evidence>
<dbReference type="EMBL" id="OZ023714">
    <property type="protein sequence ID" value="CAK9862713.1"/>
    <property type="molecule type" value="Genomic_DNA"/>
</dbReference>
<comment type="subcellular location">
    <subcellularLocation>
        <location evidence="1 6">Secreted</location>
    </subcellularLocation>
</comment>
<proteinExistence type="inferred from homology"/>
<sequence>MGSDPMARKNHAQALSIAHALIIVALMVVYMEEPVNGKASVSITNALFEPLEVHCHSADDDLGVHILSYYLQKYQFDFNPNIFGTTLFTCDFSAASKQDASQIVWQGYSYRDPPYHCWNCNWYVLSQGFYVDGNSCFLLSSHGSAYSYGLLHGACQLQSSCDYHKWDDGVTYCPLPLS</sequence>
<keyword evidence="5" id="KW-0732">Signal</keyword>
<name>A0ABP1AJJ6_9BRYO</name>
<evidence type="ECO:0000256" key="2">
    <source>
        <dbReference type="ARBA" id="ARBA00005581"/>
    </source>
</evidence>
<comment type="similarity">
    <text evidence="2 6">Belongs to the plant self-incompatibility (S1) protein family.</text>
</comment>
<evidence type="ECO:0000313" key="8">
    <source>
        <dbReference type="EMBL" id="CAK9862713.1"/>
    </source>
</evidence>
<protein>
    <recommendedName>
        <fullName evidence="6">S-protein homolog</fullName>
    </recommendedName>
</protein>
<keyword evidence="7" id="KW-1133">Transmembrane helix</keyword>
<dbReference type="Proteomes" id="UP001497522">
    <property type="component" value="Chromosome 13"/>
</dbReference>
<feature type="transmembrane region" description="Helical" evidence="7">
    <location>
        <begin position="12"/>
        <end position="31"/>
    </location>
</feature>
<dbReference type="InterPro" id="IPR010264">
    <property type="entry name" value="Self-incomp_S1"/>
</dbReference>
<keyword evidence="9" id="KW-1185">Reference proteome</keyword>